<gene>
    <name evidence="1" type="ORF">C4617_03585</name>
</gene>
<dbReference type="Proteomes" id="UP000240811">
    <property type="component" value="Unassembled WGS sequence"/>
</dbReference>
<reference evidence="2" key="1">
    <citation type="submission" date="2018-02" db="EMBL/GenBank/DDBJ databases">
        <title>Genome sequence of Candidatus Liberibacter europaeus.</title>
        <authorList>
            <person name="Frampton R.A."/>
            <person name="Thompson S.M."/>
            <person name="David C."/>
            <person name="Addison S.M."/>
            <person name="Smith G.R."/>
        </authorList>
    </citation>
    <scope>NUCLEOTIDE SEQUENCE [LARGE SCALE GENOMIC DNA]</scope>
</reference>
<evidence type="ECO:0000313" key="1">
    <source>
        <dbReference type="EMBL" id="PTL86306.1"/>
    </source>
</evidence>
<dbReference type="EMBL" id="PSQJ01000004">
    <property type="protein sequence ID" value="PTL86306.1"/>
    <property type="molecule type" value="Genomic_DNA"/>
</dbReference>
<protein>
    <submittedName>
        <fullName evidence="1">Uncharacterized protein</fullName>
    </submittedName>
</protein>
<name>A0A2T4VX08_9HYPH</name>
<dbReference type="AlphaFoldDB" id="A0A2T4VX08"/>
<accession>A0A2T4VX08</accession>
<proteinExistence type="predicted"/>
<evidence type="ECO:0000313" key="2">
    <source>
        <dbReference type="Proteomes" id="UP000240811"/>
    </source>
</evidence>
<sequence>MTSLKGYNSWIILSIIYNLFYNSDILEDEEATLVLVDVISPYNIEKPPTKMADSDIVLLLIKPRNAGINRLAISSKII</sequence>
<organism evidence="1 2">
    <name type="scientific">Candidatus Liberibacter europaeus</name>
    <dbReference type="NCBI Taxonomy" id="744859"/>
    <lineage>
        <taxon>Bacteria</taxon>
        <taxon>Pseudomonadati</taxon>
        <taxon>Pseudomonadota</taxon>
        <taxon>Alphaproteobacteria</taxon>
        <taxon>Hyphomicrobiales</taxon>
        <taxon>Rhizobiaceae</taxon>
        <taxon>Liberibacter</taxon>
    </lineage>
</organism>
<comment type="caution">
    <text evidence="1">The sequence shown here is derived from an EMBL/GenBank/DDBJ whole genome shotgun (WGS) entry which is preliminary data.</text>
</comment>